<feature type="domain" description="THUMP" evidence="4">
    <location>
        <begin position="124"/>
        <end position="229"/>
    </location>
</feature>
<evidence type="ECO:0000256" key="2">
    <source>
        <dbReference type="PROSITE-ProRule" id="PRU00529"/>
    </source>
</evidence>
<name>A0AAV8WD77_9CUCU</name>
<evidence type="ECO:0000256" key="3">
    <source>
        <dbReference type="SAM" id="MobiDB-lite"/>
    </source>
</evidence>
<keyword evidence="2" id="KW-0694">RNA-binding</keyword>
<dbReference type="FunFam" id="3.30.2300.10:FF:000001">
    <property type="entry name" value="THUMP domain-containing protein 1"/>
    <property type="match status" value="1"/>
</dbReference>
<evidence type="ECO:0000313" key="5">
    <source>
        <dbReference type="EMBL" id="KAJ8924655.1"/>
    </source>
</evidence>
<dbReference type="GO" id="GO:0006400">
    <property type="term" value="P:tRNA modification"/>
    <property type="evidence" value="ECO:0007669"/>
    <property type="project" value="InterPro"/>
</dbReference>
<proteinExistence type="inferred from homology"/>
<organism evidence="5 6">
    <name type="scientific">Exocentrus adspersus</name>
    <dbReference type="NCBI Taxonomy" id="1586481"/>
    <lineage>
        <taxon>Eukaryota</taxon>
        <taxon>Metazoa</taxon>
        <taxon>Ecdysozoa</taxon>
        <taxon>Arthropoda</taxon>
        <taxon>Hexapoda</taxon>
        <taxon>Insecta</taxon>
        <taxon>Pterygota</taxon>
        <taxon>Neoptera</taxon>
        <taxon>Endopterygota</taxon>
        <taxon>Coleoptera</taxon>
        <taxon>Polyphaga</taxon>
        <taxon>Cucujiformia</taxon>
        <taxon>Chrysomeloidea</taxon>
        <taxon>Cerambycidae</taxon>
        <taxon>Lamiinae</taxon>
        <taxon>Acanthocinini</taxon>
        <taxon>Exocentrus</taxon>
    </lineage>
</organism>
<protein>
    <recommendedName>
        <fullName evidence="4">THUMP domain-containing protein</fullName>
    </recommendedName>
</protein>
<feature type="compositionally biased region" description="Polar residues" evidence="3">
    <location>
        <begin position="256"/>
        <end position="265"/>
    </location>
</feature>
<dbReference type="Pfam" id="PF02926">
    <property type="entry name" value="THUMP"/>
    <property type="match status" value="1"/>
</dbReference>
<comment type="caution">
    <text evidence="5">The sequence shown here is derived from an EMBL/GenBank/DDBJ whole genome shotgun (WGS) entry which is preliminary data.</text>
</comment>
<dbReference type="PANTHER" id="PTHR13452:SF10">
    <property type="entry name" value="THUMP DOMAIN-CONTAINING PROTEIN 1"/>
    <property type="match status" value="1"/>
</dbReference>
<dbReference type="InterPro" id="IPR004114">
    <property type="entry name" value="THUMP_dom"/>
</dbReference>
<dbReference type="EMBL" id="JANEYG010000002">
    <property type="protein sequence ID" value="KAJ8924655.1"/>
    <property type="molecule type" value="Genomic_DNA"/>
</dbReference>
<dbReference type="PANTHER" id="PTHR13452">
    <property type="entry name" value="THUMP DOMAIN CONTAINING PROTEIN 1-RELATED"/>
    <property type="match status" value="1"/>
</dbReference>
<dbReference type="CDD" id="cd11717">
    <property type="entry name" value="THUMP_THUMPD1_like"/>
    <property type="match status" value="1"/>
</dbReference>
<dbReference type="InterPro" id="IPR040183">
    <property type="entry name" value="THUMPD1-like"/>
</dbReference>
<evidence type="ECO:0000259" key="4">
    <source>
        <dbReference type="PROSITE" id="PS51165"/>
    </source>
</evidence>
<keyword evidence="6" id="KW-1185">Reference proteome</keyword>
<reference evidence="5 6" key="1">
    <citation type="journal article" date="2023" name="Insect Mol. Biol.">
        <title>Genome sequencing provides insights into the evolution of gene families encoding plant cell wall-degrading enzymes in longhorned beetles.</title>
        <authorList>
            <person name="Shin N.R."/>
            <person name="Okamura Y."/>
            <person name="Kirsch R."/>
            <person name="Pauchet Y."/>
        </authorList>
    </citation>
    <scope>NUCLEOTIDE SEQUENCE [LARGE SCALE GENOMIC DNA]</scope>
    <source>
        <strain evidence="5">EAD_L_NR</strain>
    </source>
</reference>
<dbReference type="SMART" id="SM00981">
    <property type="entry name" value="THUMP"/>
    <property type="match status" value="1"/>
</dbReference>
<dbReference type="GO" id="GO:0003723">
    <property type="term" value="F:RNA binding"/>
    <property type="evidence" value="ECO:0007669"/>
    <property type="project" value="UniProtKB-UniRule"/>
</dbReference>
<comment type="similarity">
    <text evidence="1">Belongs to the THUMPD1 family.</text>
</comment>
<feature type="region of interest" description="Disordered" evidence="3">
    <location>
        <begin position="246"/>
        <end position="275"/>
    </location>
</feature>
<dbReference type="Gene3D" id="3.30.2300.10">
    <property type="entry name" value="THUMP superfamily"/>
    <property type="match status" value="1"/>
</dbReference>
<dbReference type="AlphaFoldDB" id="A0AAV8WD77"/>
<evidence type="ECO:0000313" key="6">
    <source>
        <dbReference type="Proteomes" id="UP001159042"/>
    </source>
</evidence>
<evidence type="ECO:0000256" key="1">
    <source>
        <dbReference type="ARBA" id="ARBA00060731"/>
    </source>
</evidence>
<accession>A0AAV8WD77</accession>
<dbReference type="PROSITE" id="PS51165">
    <property type="entry name" value="THUMP"/>
    <property type="match status" value="1"/>
</dbReference>
<gene>
    <name evidence="5" type="ORF">NQ315_000806</name>
</gene>
<sequence length="275" mass="31001">MNKTYKKHKFTAKHTTKKHVLDINLKGFFCSCNTGNAREKDCVREAYNLLNKYADILYPPPPTADAEDTKAGDIVDDLEKELAELRKTKDARRFQVVDSGAKNVIFIKTTLDNPVQLAEKIVSDIAETKIKQSRTLLRLVPIEITCKAYVKDIENAFRQIASKHFTDDTKTFSIIYNHRNNNNLKRDDVIKTVASVVSQLGPFQVNLKQAEISIVIEVIKGIALIGIVPNFIKYKKYNLHAITEQSEELAEPKLPKNSSQLSETPEQIPALSSDG</sequence>
<dbReference type="Proteomes" id="UP001159042">
    <property type="component" value="Unassembled WGS sequence"/>
</dbReference>
<dbReference type="SUPFAM" id="SSF143437">
    <property type="entry name" value="THUMP domain-like"/>
    <property type="match status" value="1"/>
</dbReference>